<organism evidence="8 9">
    <name type="scientific">Coptis chinensis</name>
    <dbReference type="NCBI Taxonomy" id="261450"/>
    <lineage>
        <taxon>Eukaryota</taxon>
        <taxon>Viridiplantae</taxon>
        <taxon>Streptophyta</taxon>
        <taxon>Embryophyta</taxon>
        <taxon>Tracheophyta</taxon>
        <taxon>Spermatophyta</taxon>
        <taxon>Magnoliopsida</taxon>
        <taxon>Ranunculales</taxon>
        <taxon>Ranunculaceae</taxon>
        <taxon>Coptidoideae</taxon>
        <taxon>Coptis</taxon>
    </lineage>
</organism>
<accession>A0A835IPT1</accession>
<sequence length="459" mass="52309">MKLAPTFEVPSMSRHPKTGDWYPAINKPAGVVHWLKYSKEAENVDWVVILDADQIIRGPIIPWELGAEKGRPVAALYGYLIGCDNILAQLHTKHPELCDKVGGLLAMHIDDLRALAPMWLSKTEEVREDRAHWARNITGDIYEKGWISEMYGYSFGASEVGLHHKINDDLMLYPGYIPRPGVEPILFHYGLPFSVGNWSFSKLDHHEDGVVYDCGRLFPEPPYPREYWMHVFSPKTVLMVRPNYECLIVGEVLYGLTPFVHFSYLIGCDNELAELHTSHPDVAISEMYGYSFGAAELNLRHIINKDILIYPGYVPEPGIKYRVFHYGLEFSVGNWSFDKANWRNVDLVNTCWANFPDPPDPSILDSTDQDILRRDQLSIECARTMNEALRLHHERQKCGNTHIETTSNQIIEEKPMLARRVGKFDGNLYVKSNPMPTTASSVPSIPAEWIMSLTRINLG</sequence>
<keyword evidence="3" id="KW-0808">Transferase</keyword>
<evidence type="ECO:0000313" key="9">
    <source>
        <dbReference type="Proteomes" id="UP000631114"/>
    </source>
</evidence>
<evidence type="ECO:0000313" key="8">
    <source>
        <dbReference type="EMBL" id="KAF9621901.1"/>
    </source>
</evidence>
<dbReference type="GO" id="GO:0016020">
    <property type="term" value="C:membrane"/>
    <property type="evidence" value="ECO:0007669"/>
    <property type="project" value="UniProtKB-SubCell"/>
</dbReference>
<keyword evidence="9" id="KW-1185">Reference proteome</keyword>
<dbReference type="PANTHER" id="PTHR31485:SF7">
    <property type="entry name" value="PEPTIDYL SERINE ALPHA-GALACTOSYLTRANSFERASE"/>
    <property type="match status" value="1"/>
</dbReference>
<evidence type="ECO:0000256" key="2">
    <source>
        <dbReference type="ARBA" id="ARBA00022676"/>
    </source>
</evidence>
<proteinExistence type="predicted"/>
<dbReference type="PANTHER" id="PTHR31485">
    <property type="entry name" value="PEPTIDYL SERINE ALPHA-GALACTOSYLTRANSFERASE"/>
    <property type="match status" value="1"/>
</dbReference>
<protein>
    <recommendedName>
        <fullName evidence="7">Hydroxyproline O-arabinosyltransferase-like domain-containing protein</fullName>
    </recommendedName>
</protein>
<name>A0A835IPT1_9MAGN</name>
<feature type="domain" description="Hydroxyproline O-arabinosyltransferase-like" evidence="7">
    <location>
        <begin position="3"/>
        <end position="177"/>
    </location>
</feature>
<comment type="caution">
    <text evidence="8">The sequence shown here is derived from an EMBL/GenBank/DDBJ whole genome shotgun (WGS) entry which is preliminary data.</text>
</comment>
<keyword evidence="2" id="KW-0328">Glycosyltransferase</keyword>
<evidence type="ECO:0000259" key="7">
    <source>
        <dbReference type="Pfam" id="PF23452"/>
    </source>
</evidence>
<gene>
    <name evidence="8" type="ORF">IFM89_029121</name>
</gene>
<keyword evidence="6" id="KW-0472">Membrane</keyword>
<evidence type="ECO:0000256" key="4">
    <source>
        <dbReference type="ARBA" id="ARBA00022692"/>
    </source>
</evidence>
<dbReference type="OrthoDB" id="2015991at2759"/>
<evidence type="ECO:0000256" key="6">
    <source>
        <dbReference type="ARBA" id="ARBA00023136"/>
    </source>
</evidence>
<evidence type="ECO:0000256" key="5">
    <source>
        <dbReference type="ARBA" id="ARBA00022989"/>
    </source>
</evidence>
<dbReference type="GO" id="GO:0016757">
    <property type="term" value="F:glycosyltransferase activity"/>
    <property type="evidence" value="ECO:0007669"/>
    <property type="project" value="UniProtKB-KW"/>
</dbReference>
<dbReference type="Pfam" id="PF23452">
    <property type="entry name" value="HPAT"/>
    <property type="match status" value="1"/>
</dbReference>
<dbReference type="EMBL" id="JADFTS010000002">
    <property type="protein sequence ID" value="KAF9621901.1"/>
    <property type="molecule type" value="Genomic_DNA"/>
</dbReference>
<dbReference type="AlphaFoldDB" id="A0A835IPT1"/>
<comment type="subcellular location">
    <subcellularLocation>
        <location evidence="1">Membrane</location>
        <topology evidence="1">Single-pass membrane protein</topology>
    </subcellularLocation>
</comment>
<evidence type="ECO:0000256" key="3">
    <source>
        <dbReference type="ARBA" id="ARBA00022679"/>
    </source>
</evidence>
<keyword evidence="4" id="KW-0812">Transmembrane</keyword>
<evidence type="ECO:0000256" key="1">
    <source>
        <dbReference type="ARBA" id="ARBA00004167"/>
    </source>
</evidence>
<reference evidence="8 9" key="1">
    <citation type="submission" date="2020-10" db="EMBL/GenBank/DDBJ databases">
        <title>The Coptis chinensis genome and diversification of protoberbering-type alkaloids.</title>
        <authorList>
            <person name="Wang B."/>
            <person name="Shu S."/>
            <person name="Song C."/>
            <person name="Liu Y."/>
        </authorList>
    </citation>
    <scope>NUCLEOTIDE SEQUENCE [LARGE SCALE GENOMIC DNA]</scope>
    <source>
        <strain evidence="8">HL-2020</strain>
        <tissue evidence="8">Leaf</tissue>
    </source>
</reference>
<keyword evidence="5" id="KW-1133">Transmembrane helix</keyword>
<dbReference type="InterPro" id="IPR044845">
    <property type="entry name" value="HPAT/SRGT1-like"/>
</dbReference>
<dbReference type="Proteomes" id="UP000631114">
    <property type="component" value="Unassembled WGS sequence"/>
</dbReference>
<dbReference type="InterPro" id="IPR056508">
    <property type="entry name" value="HPAT-like"/>
</dbReference>